<dbReference type="GO" id="GO:0005737">
    <property type="term" value="C:cytoplasm"/>
    <property type="evidence" value="ECO:0007669"/>
    <property type="project" value="TreeGrafter"/>
</dbReference>
<dbReference type="InterPro" id="IPR032466">
    <property type="entry name" value="Metal_Hydrolase"/>
</dbReference>
<dbReference type="Gene3D" id="3.20.20.140">
    <property type="entry name" value="Metal-dependent hydrolases"/>
    <property type="match status" value="1"/>
</dbReference>
<dbReference type="EMBL" id="FZNP01000004">
    <property type="protein sequence ID" value="SNR56937.1"/>
    <property type="molecule type" value="Genomic_DNA"/>
</dbReference>
<dbReference type="GO" id="GO:0016787">
    <property type="term" value="F:hydrolase activity"/>
    <property type="evidence" value="ECO:0007669"/>
    <property type="project" value="InterPro"/>
</dbReference>
<dbReference type="SUPFAM" id="SSF51556">
    <property type="entry name" value="Metallo-dependent hydrolases"/>
    <property type="match status" value="1"/>
</dbReference>
<proteinExistence type="predicted"/>
<keyword evidence="1" id="KW-0456">Lyase</keyword>
<name>A0A238XDA5_9ACTN</name>
<dbReference type="RefSeq" id="WP_089311868.1">
    <property type="nucleotide sequence ID" value="NZ_FZNP01000004.1"/>
</dbReference>
<feature type="domain" description="Amidohydrolase-related" evidence="2">
    <location>
        <begin position="5"/>
        <end position="311"/>
    </location>
</feature>
<gene>
    <name evidence="3" type="ORF">SAMN06265355_104228</name>
</gene>
<dbReference type="GO" id="GO:0016831">
    <property type="term" value="F:carboxy-lyase activity"/>
    <property type="evidence" value="ECO:0007669"/>
    <property type="project" value="InterPro"/>
</dbReference>
<sequence length="312" mass="33050">MPGYDLHTHLAPALGELPPGIERAPDGALAVDGRPVGPVDLYHAERLEEHLGKAGLDGAVVSLPPPFYRQALPIEWTPAWVRVANEGLLAAVAGAPRLAPLAYLPLEHPEVALAEYRRIGRDPRFVGVAAAAGGLSVSLADSSLDPLWAALEADRRPLMLHPGASPDIRLREFYLENLLGNPSETGLAAAQLVFGGVLSRHPALKVLLVHCGGVMPAVAGRWQRGADTARPGIPSETEPPAHALRRLFVDCLAHDPAVVDLAVTVFGADRVVLGSDWPFPMGTADPVGLVAHRGTAFTRRVGVSNAEAWLGW</sequence>
<dbReference type="InterPro" id="IPR032465">
    <property type="entry name" value="ACMSD"/>
</dbReference>
<evidence type="ECO:0000256" key="1">
    <source>
        <dbReference type="ARBA" id="ARBA00023239"/>
    </source>
</evidence>
<accession>A0A238XDA5</accession>
<evidence type="ECO:0000313" key="3">
    <source>
        <dbReference type="EMBL" id="SNR56937.1"/>
    </source>
</evidence>
<reference evidence="4" key="1">
    <citation type="submission" date="2017-06" db="EMBL/GenBank/DDBJ databases">
        <authorList>
            <person name="Varghese N."/>
            <person name="Submissions S."/>
        </authorList>
    </citation>
    <scope>NUCLEOTIDE SEQUENCE [LARGE SCALE GENOMIC DNA]</scope>
    <source>
        <strain evidence="4">DSM 44485</strain>
    </source>
</reference>
<dbReference type="GO" id="GO:0019748">
    <property type="term" value="P:secondary metabolic process"/>
    <property type="evidence" value="ECO:0007669"/>
    <property type="project" value="TreeGrafter"/>
</dbReference>
<dbReference type="Proteomes" id="UP000198420">
    <property type="component" value="Unassembled WGS sequence"/>
</dbReference>
<dbReference type="PANTHER" id="PTHR21240">
    <property type="entry name" value="2-AMINO-3-CARBOXYLMUCONATE-6-SEMIALDEHYDE DECARBOXYLASE"/>
    <property type="match status" value="1"/>
</dbReference>
<organism evidence="3 4">
    <name type="scientific">Actinomadura mexicana</name>
    <dbReference type="NCBI Taxonomy" id="134959"/>
    <lineage>
        <taxon>Bacteria</taxon>
        <taxon>Bacillati</taxon>
        <taxon>Actinomycetota</taxon>
        <taxon>Actinomycetes</taxon>
        <taxon>Streptosporangiales</taxon>
        <taxon>Thermomonosporaceae</taxon>
        <taxon>Actinomadura</taxon>
    </lineage>
</organism>
<dbReference type="InterPro" id="IPR006680">
    <property type="entry name" value="Amidohydro-rel"/>
</dbReference>
<dbReference type="PANTHER" id="PTHR21240:SF28">
    <property type="entry name" value="ISO-OROTATE DECARBOXYLASE (EUROFUNG)"/>
    <property type="match status" value="1"/>
</dbReference>
<dbReference type="OrthoDB" id="8673173at2"/>
<protein>
    <submittedName>
        <fullName evidence="3">Aminocarboxymuconate-semialdehyde decarboxylase</fullName>
    </submittedName>
</protein>
<dbReference type="Pfam" id="PF04909">
    <property type="entry name" value="Amidohydro_2"/>
    <property type="match status" value="1"/>
</dbReference>
<dbReference type="AlphaFoldDB" id="A0A238XDA5"/>
<keyword evidence="4" id="KW-1185">Reference proteome</keyword>
<evidence type="ECO:0000313" key="4">
    <source>
        <dbReference type="Proteomes" id="UP000198420"/>
    </source>
</evidence>
<evidence type="ECO:0000259" key="2">
    <source>
        <dbReference type="Pfam" id="PF04909"/>
    </source>
</evidence>